<keyword evidence="3" id="KW-1185">Reference proteome</keyword>
<keyword evidence="1" id="KW-0732">Signal</keyword>
<sequence>MRTSALAFAVVAAIVVVAQASDIHGHHDKFYETCATFTDMYKDVFLEGNKNEVCYFLVTKRGFPVAKVCASMKNIFDRIDYKNPFKGKENCISFTFHAKPGFLLSGVAAGVSNSFKSAAKNPFQKLRAVMAVPKPGKDDCKYVGGAVSCRVPLFCKYKIEHDHHDDKGKDHGKGKNGRD</sequence>
<reference evidence="2 3" key="1">
    <citation type="journal article" date="2023" name="Nat. Commun.">
        <title>Origin of minicircular mitochondrial genomes in red algae.</title>
        <authorList>
            <person name="Lee Y."/>
            <person name="Cho C.H."/>
            <person name="Lee Y.M."/>
            <person name="Park S.I."/>
            <person name="Yang J.H."/>
            <person name="West J.A."/>
            <person name="Bhattacharya D."/>
            <person name="Yoon H.S."/>
        </authorList>
    </citation>
    <scope>NUCLEOTIDE SEQUENCE [LARGE SCALE GENOMIC DNA]</scope>
    <source>
        <strain evidence="2 3">CCMP1338</strain>
        <tissue evidence="2">Whole cell</tissue>
    </source>
</reference>
<dbReference type="EMBL" id="JAMWBK010000004">
    <property type="protein sequence ID" value="KAJ8905563.1"/>
    <property type="molecule type" value="Genomic_DNA"/>
</dbReference>
<protein>
    <submittedName>
        <fullName evidence="2">Uncharacterized protein</fullName>
    </submittedName>
</protein>
<feature type="signal peptide" evidence="1">
    <location>
        <begin position="1"/>
        <end position="20"/>
    </location>
</feature>
<evidence type="ECO:0000256" key="1">
    <source>
        <dbReference type="SAM" id="SignalP"/>
    </source>
</evidence>
<feature type="chain" id="PRO_5043776344" evidence="1">
    <location>
        <begin position="21"/>
        <end position="179"/>
    </location>
</feature>
<evidence type="ECO:0000313" key="3">
    <source>
        <dbReference type="Proteomes" id="UP001157974"/>
    </source>
</evidence>
<name>A0AAV8UVI5_9RHOD</name>
<proteinExistence type="predicted"/>
<dbReference type="Proteomes" id="UP001157974">
    <property type="component" value="Unassembled WGS sequence"/>
</dbReference>
<evidence type="ECO:0000313" key="2">
    <source>
        <dbReference type="EMBL" id="KAJ8905563.1"/>
    </source>
</evidence>
<accession>A0AAV8UVI5</accession>
<comment type="caution">
    <text evidence="2">The sequence shown here is derived from an EMBL/GenBank/DDBJ whole genome shotgun (WGS) entry which is preliminary data.</text>
</comment>
<gene>
    <name evidence="2" type="ORF">NDN08_002070</name>
</gene>
<organism evidence="2 3">
    <name type="scientific">Rhodosorus marinus</name>
    <dbReference type="NCBI Taxonomy" id="101924"/>
    <lineage>
        <taxon>Eukaryota</taxon>
        <taxon>Rhodophyta</taxon>
        <taxon>Stylonematophyceae</taxon>
        <taxon>Stylonematales</taxon>
        <taxon>Stylonemataceae</taxon>
        <taxon>Rhodosorus</taxon>
    </lineage>
</organism>
<dbReference type="AlphaFoldDB" id="A0AAV8UVI5"/>